<accession>W1P4T1</accession>
<evidence type="ECO:0000256" key="4">
    <source>
        <dbReference type="SAM" id="MobiDB-lite"/>
    </source>
</evidence>
<gene>
    <name evidence="6" type="ORF">AMTR_s00045p00060470</name>
</gene>
<dbReference type="OMA" id="TRRNIDW"/>
<evidence type="ECO:0000313" key="6">
    <source>
        <dbReference type="EMBL" id="ERN01965.1"/>
    </source>
</evidence>
<feature type="region of interest" description="Disordered" evidence="4">
    <location>
        <begin position="410"/>
        <end position="435"/>
    </location>
</feature>
<evidence type="ECO:0000256" key="3">
    <source>
        <dbReference type="ARBA" id="ARBA00023242"/>
    </source>
</evidence>
<keyword evidence="3" id="KW-0539">Nucleus</keyword>
<dbReference type="GO" id="GO:0006606">
    <property type="term" value="P:protein import into nucleus"/>
    <property type="evidence" value="ECO:0000318"/>
    <property type="project" value="GO_Central"/>
</dbReference>
<dbReference type="OrthoDB" id="3268246at2759"/>
<evidence type="ECO:0000259" key="5">
    <source>
        <dbReference type="PROSITE" id="PS50166"/>
    </source>
</evidence>
<dbReference type="SUPFAM" id="SSF48371">
    <property type="entry name" value="ARM repeat"/>
    <property type="match status" value="1"/>
</dbReference>
<dbReference type="InterPro" id="IPR011989">
    <property type="entry name" value="ARM-like"/>
</dbReference>
<feature type="region of interest" description="Disordered" evidence="4">
    <location>
        <begin position="966"/>
        <end position="1002"/>
    </location>
</feature>
<dbReference type="EMBL" id="KI394661">
    <property type="protein sequence ID" value="ERN01965.1"/>
    <property type="molecule type" value="Genomic_DNA"/>
</dbReference>
<evidence type="ECO:0000256" key="2">
    <source>
        <dbReference type="ARBA" id="ARBA00022448"/>
    </source>
</evidence>
<dbReference type="HOGENOM" id="CLU_009775_0_0_1"/>
<organism evidence="6 7">
    <name type="scientific">Amborella trichopoda</name>
    <dbReference type="NCBI Taxonomy" id="13333"/>
    <lineage>
        <taxon>Eukaryota</taxon>
        <taxon>Viridiplantae</taxon>
        <taxon>Streptophyta</taxon>
        <taxon>Embryophyta</taxon>
        <taxon>Tracheophyta</taxon>
        <taxon>Spermatophyta</taxon>
        <taxon>Magnoliopsida</taxon>
        <taxon>Amborellales</taxon>
        <taxon>Amborellaceae</taxon>
        <taxon>Amborella</taxon>
    </lineage>
</organism>
<dbReference type="Gramene" id="ERN01965">
    <property type="protein sequence ID" value="ERN01965"/>
    <property type="gene ID" value="AMTR_s00045p00060470"/>
</dbReference>
<dbReference type="eggNOG" id="ENOG502QSNA">
    <property type="taxonomic scope" value="Eukaryota"/>
</dbReference>
<evidence type="ECO:0000313" key="7">
    <source>
        <dbReference type="Proteomes" id="UP000017836"/>
    </source>
</evidence>
<dbReference type="SMART" id="SM00913">
    <property type="entry name" value="IBN_N"/>
    <property type="match status" value="1"/>
</dbReference>
<reference evidence="7" key="1">
    <citation type="journal article" date="2013" name="Science">
        <title>The Amborella genome and the evolution of flowering plants.</title>
        <authorList>
            <consortium name="Amborella Genome Project"/>
        </authorList>
    </citation>
    <scope>NUCLEOTIDE SEQUENCE [LARGE SCALE GENOMIC DNA]</scope>
</reference>
<dbReference type="PROSITE" id="PS50166">
    <property type="entry name" value="IMPORTIN_B_NT"/>
    <property type="match status" value="1"/>
</dbReference>
<dbReference type="InterPro" id="IPR001494">
    <property type="entry name" value="Importin-beta_N"/>
</dbReference>
<keyword evidence="2" id="KW-0813">Transport</keyword>
<dbReference type="Proteomes" id="UP000017836">
    <property type="component" value="Unassembled WGS sequence"/>
</dbReference>
<keyword evidence="7" id="KW-1185">Reference proteome</keyword>
<dbReference type="STRING" id="13333.W1P4T1"/>
<dbReference type="GO" id="GO:0031267">
    <property type="term" value="F:small GTPase binding"/>
    <property type="evidence" value="ECO:0007669"/>
    <property type="project" value="InterPro"/>
</dbReference>
<dbReference type="AlphaFoldDB" id="W1P4T1"/>
<dbReference type="InterPro" id="IPR016024">
    <property type="entry name" value="ARM-type_fold"/>
</dbReference>
<dbReference type="Gene3D" id="1.25.10.10">
    <property type="entry name" value="Leucine-rich Repeat Variant"/>
    <property type="match status" value="1"/>
</dbReference>
<feature type="domain" description="Importin N-terminal" evidence="5">
    <location>
        <begin position="26"/>
        <end position="93"/>
    </location>
</feature>
<dbReference type="Pfam" id="PF03810">
    <property type="entry name" value="IBN_N"/>
    <property type="match status" value="1"/>
</dbReference>
<dbReference type="GO" id="GO:0005049">
    <property type="term" value="F:nuclear export signal receptor activity"/>
    <property type="evidence" value="ECO:0000318"/>
    <property type="project" value="GO_Central"/>
</dbReference>
<comment type="subcellular location">
    <subcellularLocation>
        <location evidence="1">Nucleus</location>
    </subcellularLocation>
</comment>
<dbReference type="PANTHER" id="PTHR10997">
    <property type="entry name" value="IMPORTIN-7, 8, 11"/>
    <property type="match status" value="1"/>
</dbReference>
<sequence>MEASINEIATRLRETMGPDTTLVSLATETLKHLSSHPSFPLSLISIITGDCTFYLKIAAATYLKNFLKANEEDPSFSKVRQQVRNSLVQVLLQVEPRLLSVLVEAYRLIITRDFVKDNSWPELVPELRSAIQTSDLIGRAANMQWKTINSLTVLQATIKPFQYFMNPQLKREPIPQQLELIAKEILSPLYVIFHHFTEQVLLFQDEVNLEAERILYILSKCIYFAVKSHMPSALVPLLASWCGDLLGLLDSLNLRGPTSEDWWVVRMKIGKRCLQIVCALVTRHRKHADKLMPRIVESVLKLVNQSHIISELDHLAERVMAMSFDVISHILETGPGWRIVSPHFSFLLESAIFPAMLISEADVSEWNDDMDEYIRKNFPSDLGEISGWREDLFTARKSAMNLLGVMSLSKGPSTVDSSTRLTKRKKGKKSGKDKERSCSVGEMLVIPFLSKFTVPSDVDFRSSSASHDYYGVLMAYGGLQDFLKERDPEYTKTLVKSRVLPLYGLEGCSPFLIAAANWLIGELVSCLPPEISADVYNALLKALIMPDLEELSCYPVRASAAGAIAQLLENDYEPPEWFPLLQVIVNGIGDKEENEASLLFQLLKTVVEVGDEKVAIYVPAILSAITGAILKHVPRVPVPWSQVVELGFAALAALAHVWDSAIPDEKDSKLCKEWRSGCSTIAGMFSALLQEAWLLAVQEHADYSISPPSSCMEDISLLLKSILKYTTEVTAVVELKIFELLVIWADLIADWHAWEDEEDMSIFDAIKEAVHLHIRCGINGFLIRELPPPPAPPVSKRSIIEGFGMFISEAMEAYPAATWRACSCAHVLLHLPRFSFETEGTKQALAIAFCKAAFSRFLDIRSKPVALWKPLLLVVASCYMCCPDYIEKVLVQDENEGFTVWMHGLVCISARSFEPGLSSDSEIKLAVITLTKLVKHLVGLASGWALEAARECFESLLEAAIHLKELQDEDEDDGMEDVDENESDDEIEEDSEEDEHEETEEEFLERYALAARELGSGMIEEDEGDVDDETHEIELGDLGGLDYQRDVVSLIKEHQHRLAFGRPIRSELISSFTESFPECVQFFTALC</sequence>
<dbReference type="GO" id="GO:0006611">
    <property type="term" value="P:protein export from nucleus"/>
    <property type="evidence" value="ECO:0000318"/>
    <property type="project" value="GO_Central"/>
</dbReference>
<name>W1P4T1_AMBTC</name>
<feature type="compositionally biased region" description="Polar residues" evidence="4">
    <location>
        <begin position="410"/>
        <end position="420"/>
    </location>
</feature>
<dbReference type="PANTHER" id="PTHR10997:SF29">
    <property type="entry name" value="ARM REPEAT SUPERFAMILY PROTEIN"/>
    <property type="match status" value="1"/>
</dbReference>
<feature type="compositionally biased region" description="Acidic residues" evidence="4">
    <location>
        <begin position="967"/>
        <end position="1002"/>
    </location>
</feature>
<proteinExistence type="predicted"/>
<dbReference type="GO" id="GO:0005829">
    <property type="term" value="C:cytosol"/>
    <property type="evidence" value="ECO:0000318"/>
    <property type="project" value="GO_Central"/>
</dbReference>
<protein>
    <recommendedName>
        <fullName evidence="5">Importin N-terminal domain-containing protein</fullName>
    </recommendedName>
</protein>
<evidence type="ECO:0000256" key="1">
    <source>
        <dbReference type="ARBA" id="ARBA00004123"/>
    </source>
</evidence>
<dbReference type="GO" id="GO:0005635">
    <property type="term" value="C:nuclear envelope"/>
    <property type="evidence" value="ECO:0000318"/>
    <property type="project" value="GO_Central"/>
</dbReference>